<organism evidence="1">
    <name type="scientific">Anguilla anguilla</name>
    <name type="common">European freshwater eel</name>
    <name type="synonym">Muraena anguilla</name>
    <dbReference type="NCBI Taxonomy" id="7936"/>
    <lineage>
        <taxon>Eukaryota</taxon>
        <taxon>Metazoa</taxon>
        <taxon>Chordata</taxon>
        <taxon>Craniata</taxon>
        <taxon>Vertebrata</taxon>
        <taxon>Euteleostomi</taxon>
        <taxon>Actinopterygii</taxon>
        <taxon>Neopterygii</taxon>
        <taxon>Teleostei</taxon>
        <taxon>Anguilliformes</taxon>
        <taxon>Anguillidae</taxon>
        <taxon>Anguilla</taxon>
    </lineage>
</organism>
<name>A0A0E9UTQ0_ANGAN</name>
<reference evidence="1" key="2">
    <citation type="journal article" date="2015" name="Fish Shellfish Immunol.">
        <title>Early steps in the European eel (Anguilla anguilla)-Vibrio vulnificus interaction in the gills: Role of the RtxA13 toxin.</title>
        <authorList>
            <person name="Callol A."/>
            <person name="Pajuelo D."/>
            <person name="Ebbesson L."/>
            <person name="Teles M."/>
            <person name="MacKenzie S."/>
            <person name="Amaro C."/>
        </authorList>
    </citation>
    <scope>NUCLEOTIDE SEQUENCE</scope>
</reference>
<protein>
    <submittedName>
        <fullName evidence="1">Uncharacterized protein</fullName>
    </submittedName>
</protein>
<dbReference type="EMBL" id="GBXM01039987">
    <property type="protein sequence ID" value="JAH68590.1"/>
    <property type="molecule type" value="Transcribed_RNA"/>
</dbReference>
<proteinExistence type="predicted"/>
<evidence type="ECO:0000313" key="1">
    <source>
        <dbReference type="EMBL" id="JAH68590.1"/>
    </source>
</evidence>
<accession>A0A0E9UTQ0</accession>
<sequence length="9" mass="1018">MPHSCNACR</sequence>
<reference evidence="1" key="1">
    <citation type="submission" date="2014-11" db="EMBL/GenBank/DDBJ databases">
        <authorList>
            <person name="Amaro Gonzalez C."/>
        </authorList>
    </citation>
    <scope>NUCLEOTIDE SEQUENCE</scope>
</reference>